<accession>A0A0C1F3J0</accession>
<evidence type="ECO:0000313" key="2">
    <source>
        <dbReference type="Proteomes" id="UP000031473"/>
    </source>
</evidence>
<name>A0A0C1F3J0_9FLAO</name>
<sequence>MEKIIKALSKNTMINKTAVFTTFLFANLIFGQNKIVQDFNLDNVKDVMNYKCFRVQDFITEPYCQVTIVLGKTNKKYIFNLGYVSDPTIGSYGRGNIYLFDSSDDTEYTREYNYSKKYCDWILTSDVELLKYKNDKEVSLLPKKYLVGIGGKKYPILKKKSKK</sequence>
<dbReference type="EMBL" id="JSYL01000024">
    <property type="protein sequence ID" value="KIA82624.1"/>
    <property type="molecule type" value="Genomic_DNA"/>
</dbReference>
<dbReference type="Proteomes" id="UP000031473">
    <property type="component" value="Unassembled WGS sequence"/>
</dbReference>
<dbReference type="RefSeq" id="WP_039355103.1">
    <property type="nucleotide sequence ID" value="NZ_FOLA01000029.1"/>
</dbReference>
<evidence type="ECO:0000313" key="1">
    <source>
        <dbReference type="EMBL" id="KIA82624.1"/>
    </source>
</evidence>
<dbReference type="STRING" id="266749.SAMN05421876_1291"/>
<keyword evidence="2" id="KW-1185">Reference proteome</keyword>
<dbReference type="AlphaFoldDB" id="A0A0C1F3J0"/>
<comment type="caution">
    <text evidence="1">The sequence shown here is derived from an EMBL/GenBank/DDBJ whole genome shotgun (WGS) entry which is preliminary data.</text>
</comment>
<protein>
    <submittedName>
        <fullName evidence="1">Uncharacterized protein</fullName>
    </submittedName>
</protein>
<proteinExistence type="predicted"/>
<gene>
    <name evidence="1" type="ORF">OA86_15005</name>
</gene>
<reference evidence="1 2" key="1">
    <citation type="submission" date="2014-10" db="EMBL/GenBank/DDBJ databases">
        <title>Kaistella jeonii genome.</title>
        <authorList>
            <person name="Clayton J.T."/>
            <person name="Newman J.D."/>
        </authorList>
    </citation>
    <scope>NUCLEOTIDE SEQUENCE [LARGE SCALE GENOMIC DNA]</scope>
    <source>
        <strain evidence="1 2">DSM 17048</strain>
    </source>
</reference>
<organism evidence="1 2">
    <name type="scientific">Kaistella jeonii</name>
    <dbReference type="NCBI Taxonomy" id="266749"/>
    <lineage>
        <taxon>Bacteria</taxon>
        <taxon>Pseudomonadati</taxon>
        <taxon>Bacteroidota</taxon>
        <taxon>Flavobacteriia</taxon>
        <taxon>Flavobacteriales</taxon>
        <taxon>Weeksellaceae</taxon>
        <taxon>Chryseobacterium group</taxon>
        <taxon>Kaistella</taxon>
    </lineage>
</organism>
<dbReference type="OrthoDB" id="1272057at2"/>